<dbReference type="OMA" id="NINLMFF"/>
<dbReference type="Proteomes" id="UP000060043">
    <property type="component" value="Chromosome"/>
</dbReference>
<reference evidence="6 7" key="1">
    <citation type="submission" date="2015-12" db="EMBL/GenBank/DDBJ databases">
        <title>A stable core within a dynamic pangenome in Sulfolobus acidocaldarius.</title>
        <authorList>
            <person name="Anderson R."/>
            <person name="Kouris A."/>
            <person name="Seward C."/>
            <person name="Campbell K."/>
            <person name="Whitaker R."/>
        </authorList>
    </citation>
    <scope>NUCLEOTIDE SEQUENCE [LARGE SCALE GENOMIC DNA]</scope>
    <source>
        <strain evidence="4 7">GG12-C01-09</strain>
        <strain evidence="5 6">NG05B_CO5_07</strain>
    </source>
</reference>
<evidence type="ECO:0000256" key="1">
    <source>
        <dbReference type="SAM" id="Phobius"/>
    </source>
</evidence>
<dbReference type="EMBL" id="CP013694">
    <property type="protein sequence ID" value="ALU29026.1"/>
    <property type="molecule type" value="Genomic_DNA"/>
</dbReference>
<evidence type="ECO:0000313" key="5">
    <source>
        <dbReference type="EMBL" id="ALU31753.1"/>
    </source>
</evidence>
<dbReference type="OrthoDB" id="107033at2157"/>
<feature type="domain" description="Helicase HerA central" evidence="2">
    <location>
        <begin position="216"/>
        <end position="419"/>
    </location>
</feature>
<dbReference type="GeneID" id="14551186"/>
<keyword evidence="1" id="KW-1133">Transmembrane helix</keyword>
<evidence type="ECO:0000259" key="3">
    <source>
        <dbReference type="Pfam" id="PF05707"/>
    </source>
</evidence>
<dbReference type="InterPro" id="IPR008900">
    <property type="entry name" value="Zot_N"/>
</dbReference>
<dbReference type="Proteomes" id="UP000065473">
    <property type="component" value="Chromosome"/>
</dbReference>
<evidence type="ECO:0000313" key="7">
    <source>
        <dbReference type="Proteomes" id="UP000065473"/>
    </source>
</evidence>
<evidence type="ECO:0000313" key="4">
    <source>
        <dbReference type="EMBL" id="ALU29026.1"/>
    </source>
</evidence>
<keyword evidence="1" id="KW-0472">Membrane</keyword>
<dbReference type="STRING" id="1435377.SUSAZ_03015"/>
<evidence type="ECO:0000313" key="6">
    <source>
        <dbReference type="Proteomes" id="UP000060043"/>
    </source>
</evidence>
<gene>
    <name evidence="4" type="ORF">ATY89_03065</name>
    <name evidence="5" type="ORF">ATZ20_06090</name>
</gene>
<dbReference type="EMBL" id="CP013695">
    <property type="protein sequence ID" value="ALU31753.1"/>
    <property type="molecule type" value="Genomic_DNA"/>
</dbReference>
<dbReference type="AlphaFoldDB" id="A0A0U3GSV6"/>
<organism evidence="5 6">
    <name type="scientific">Sulfolobus acidocaldarius</name>
    <dbReference type="NCBI Taxonomy" id="2285"/>
    <lineage>
        <taxon>Archaea</taxon>
        <taxon>Thermoproteota</taxon>
        <taxon>Thermoprotei</taxon>
        <taxon>Sulfolobales</taxon>
        <taxon>Sulfolobaceae</taxon>
        <taxon>Sulfolobus</taxon>
    </lineage>
</organism>
<dbReference type="Pfam" id="PF05707">
    <property type="entry name" value="Zot"/>
    <property type="match status" value="1"/>
</dbReference>
<keyword evidence="1" id="KW-0812">Transmembrane</keyword>
<evidence type="ECO:0000259" key="2">
    <source>
        <dbReference type="Pfam" id="PF01935"/>
    </source>
</evidence>
<feature type="domain" description="Zona occludens toxin N-terminal" evidence="3">
    <location>
        <begin position="435"/>
        <end position="495"/>
    </location>
</feature>
<dbReference type="Pfam" id="PF01935">
    <property type="entry name" value="DUF87"/>
    <property type="match status" value="1"/>
</dbReference>
<dbReference type="PANTHER" id="PTHR30121">
    <property type="entry name" value="UNCHARACTERIZED PROTEIN YJGR-RELATED"/>
    <property type="match status" value="1"/>
</dbReference>
<dbReference type="InterPro" id="IPR051162">
    <property type="entry name" value="T4SS_component"/>
</dbReference>
<dbReference type="DNASU" id="3473238"/>
<dbReference type="InterPro" id="IPR002789">
    <property type="entry name" value="HerA_central"/>
</dbReference>
<dbReference type="Gene3D" id="3.40.50.300">
    <property type="entry name" value="P-loop containing nucleotide triphosphate hydrolases"/>
    <property type="match status" value="2"/>
</dbReference>
<proteinExistence type="predicted"/>
<dbReference type="InterPro" id="IPR027417">
    <property type="entry name" value="P-loop_NTPase"/>
</dbReference>
<name>A0A0U3GSV6_9CREN</name>
<dbReference type="RefSeq" id="WP_011277553.1">
    <property type="nucleotide sequence ID" value="NZ_BHWZ01000001.1"/>
</dbReference>
<protein>
    <submittedName>
        <fullName evidence="5">Uncharacterized protein</fullName>
    </submittedName>
</protein>
<accession>A0A0U3GSV6</accession>
<feature type="transmembrane region" description="Helical" evidence="1">
    <location>
        <begin position="31"/>
        <end position="49"/>
    </location>
</feature>
<sequence length="546" mass="63010">MKNRLPAVILLFAGIFVLLNSLNIITFSRLFLVLISAFLILFILVLFLFSKYKLFTKTKNIILNFEIKNSINKININGKTIAYIGFKLVGKKNVNDQQLDYSEELKQLVETISRHKDRRLKIVILTSFDPLPGSGIAFYTEVDSSYKDEDFIKEVNTLKNMLESVAPHISLEISQVNLNMFVPLMKVTGALIYNGYVFEKRYTIPDSEILLQNHDIELGEVINNYGIQTGFNSKDVLRHISIFGSTGSGKTNSAALISKELLKKGFDVVILDWHGEYKHILPEFKVYSRRNILTLNPIPLDEQDTEDIIDIFKDTLELTEPQSFILYLVIEQLKRYRKLDTDTLKIILESIQTDSYMIRDIKFALGRKLYLLTTPLARKLFSLDTGYTYYDIGEKLSGGNIIDLSFIYNLKLRRLYSLFMMKFLFTFYERSNNSDRKILLVIEEAHNYFNNKNEMLKRALQEIRKYNVSLCIITQSPSSIDEEVIKNTNIKIIHTIKSNIDKRIISDSLSLDKDQLQLLDKLDVGEAILVSPNIRSHSIIKVKKVT</sequence>
<dbReference type="PaxDb" id="1435377-SUSAZ_03015"/>
<dbReference type="PANTHER" id="PTHR30121:SF11">
    <property type="entry name" value="AAA+ ATPASE DOMAIN-CONTAINING PROTEIN"/>
    <property type="match status" value="1"/>
</dbReference>
<dbReference type="SUPFAM" id="SSF52540">
    <property type="entry name" value="P-loop containing nucleoside triphosphate hydrolases"/>
    <property type="match status" value="1"/>
</dbReference>